<dbReference type="HAMAP" id="MF_01925">
    <property type="entry name" value="P5C_reductase"/>
    <property type="match status" value="1"/>
</dbReference>
<evidence type="ECO:0000313" key="11">
    <source>
        <dbReference type="EMBL" id="MCG4618138.1"/>
    </source>
</evidence>
<evidence type="ECO:0000256" key="8">
    <source>
        <dbReference type="RuleBase" id="RU003903"/>
    </source>
</evidence>
<organism evidence="11 12">
    <name type="scientific">Varibaculum cambriense</name>
    <dbReference type="NCBI Taxonomy" id="184870"/>
    <lineage>
        <taxon>Bacteria</taxon>
        <taxon>Bacillati</taxon>
        <taxon>Actinomycetota</taxon>
        <taxon>Actinomycetes</taxon>
        <taxon>Actinomycetales</taxon>
        <taxon>Actinomycetaceae</taxon>
        <taxon>Varibaculum</taxon>
    </lineage>
</organism>
<evidence type="ECO:0000256" key="2">
    <source>
        <dbReference type="ARBA" id="ARBA00022857"/>
    </source>
</evidence>
<comment type="subcellular location">
    <subcellularLocation>
        <location evidence="5">Cytoplasm</location>
    </subcellularLocation>
</comment>
<dbReference type="InterPro" id="IPR053790">
    <property type="entry name" value="P5CR-like_CS"/>
</dbReference>
<dbReference type="SUPFAM" id="SSF51735">
    <property type="entry name" value="NAD(P)-binding Rossmann-fold domains"/>
    <property type="match status" value="1"/>
</dbReference>
<protein>
    <recommendedName>
        <fullName evidence="5 6">Pyrroline-5-carboxylate reductase</fullName>
        <shortName evidence="5">P5C reductase</shortName>
        <shortName evidence="5">P5CR</shortName>
        <ecNumber evidence="5 6">1.5.1.2</ecNumber>
    </recommendedName>
    <alternativeName>
        <fullName evidence="5">PCA reductase</fullName>
    </alternativeName>
</protein>
<comment type="pathway">
    <text evidence="5 8">Amino-acid biosynthesis; L-proline biosynthesis; L-proline from L-glutamate 5-semialdehyde: step 1/1.</text>
</comment>
<gene>
    <name evidence="5 11" type="primary">proC</name>
    <name evidence="11" type="ORF">L0M99_06485</name>
</gene>
<dbReference type="EC" id="1.5.1.2" evidence="5 6"/>
<proteinExistence type="inferred from homology"/>
<dbReference type="AlphaFoldDB" id="A0AAJ1BC43"/>
<dbReference type="GO" id="GO:0004735">
    <property type="term" value="F:pyrroline-5-carboxylate reductase activity"/>
    <property type="evidence" value="ECO:0007669"/>
    <property type="project" value="UniProtKB-UniRule"/>
</dbReference>
<name>A0AAJ1BC43_9ACTO</name>
<evidence type="ECO:0000256" key="1">
    <source>
        <dbReference type="ARBA" id="ARBA00005525"/>
    </source>
</evidence>
<dbReference type="Pfam" id="PF03807">
    <property type="entry name" value="F420_oxidored"/>
    <property type="match status" value="1"/>
</dbReference>
<dbReference type="Gene3D" id="1.10.3730.10">
    <property type="entry name" value="ProC C-terminal domain-like"/>
    <property type="match status" value="1"/>
</dbReference>
<feature type="binding site" evidence="7">
    <location>
        <begin position="7"/>
        <end position="12"/>
    </location>
    <ligand>
        <name>NADP(+)</name>
        <dbReference type="ChEBI" id="CHEBI:58349"/>
    </ligand>
</feature>
<keyword evidence="5 8" id="KW-0028">Amino-acid biosynthesis</keyword>
<dbReference type="InterPro" id="IPR000304">
    <property type="entry name" value="Pyrroline-COOH_reductase"/>
</dbReference>
<dbReference type="PANTHER" id="PTHR11645">
    <property type="entry name" value="PYRROLINE-5-CARBOXYLATE REDUCTASE"/>
    <property type="match status" value="1"/>
</dbReference>
<evidence type="ECO:0000259" key="10">
    <source>
        <dbReference type="Pfam" id="PF14748"/>
    </source>
</evidence>
<dbReference type="GO" id="GO:0055129">
    <property type="term" value="P:L-proline biosynthetic process"/>
    <property type="evidence" value="ECO:0007669"/>
    <property type="project" value="UniProtKB-UniRule"/>
</dbReference>
<dbReference type="PANTHER" id="PTHR11645:SF0">
    <property type="entry name" value="PYRROLINE-5-CARBOXYLATE REDUCTASE 3"/>
    <property type="match status" value="1"/>
</dbReference>
<dbReference type="NCBIfam" id="TIGR00112">
    <property type="entry name" value="proC"/>
    <property type="match status" value="1"/>
</dbReference>
<feature type="domain" description="Pyrroline-5-carboxylate reductase catalytic N-terminal" evidence="9">
    <location>
        <begin position="3"/>
        <end position="98"/>
    </location>
</feature>
<dbReference type="PROSITE" id="PS00521">
    <property type="entry name" value="P5CR"/>
    <property type="match status" value="1"/>
</dbReference>
<keyword evidence="5 8" id="KW-0641">Proline biosynthesis</keyword>
<comment type="caution">
    <text evidence="11">The sequence shown here is derived from an EMBL/GenBank/DDBJ whole genome shotgun (WGS) entry which is preliminary data.</text>
</comment>
<dbReference type="FunFam" id="1.10.3730.10:FF:000001">
    <property type="entry name" value="Pyrroline-5-carboxylate reductase"/>
    <property type="match status" value="1"/>
</dbReference>
<dbReference type="InterPro" id="IPR029036">
    <property type="entry name" value="P5CR_dimer"/>
</dbReference>
<dbReference type="PIRSF" id="PIRSF000193">
    <property type="entry name" value="Pyrrol-5-carb_rd"/>
    <property type="match status" value="1"/>
</dbReference>
<keyword evidence="2 5" id="KW-0521">NADP</keyword>
<keyword evidence="3 5" id="KW-0560">Oxidoreductase</keyword>
<dbReference type="Gene3D" id="3.40.50.720">
    <property type="entry name" value="NAD(P)-binding Rossmann-like Domain"/>
    <property type="match status" value="1"/>
</dbReference>
<evidence type="ECO:0000256" key="3">
    <source>
        <dbReference type="ARBA" id="ARBA00023002"/>
    </source>
</evidence>
<evidence type="ECO:0000259" key="9">
    <source>
        <dbReference type="Pfam" id="PF03807"/>
    </source>
</evidence>
<dbReference type="InterPro" id="IPR028939">
    <property type="entry name" value="P5C_Rdtase_cat_N"/>
</dbReference>
<dbReference type="RefSeq" id="WP_024058901.1">
    <property type="nucleotide sequence ID" value="NZ_JAHAIE010000012.1"/>
</dbReference>
<evidence type="ECO:0000256" key="6">
    <source>
        <dbReference type="NCBIfam" id="TIGR00112"/>
    </source>
</evidence>
<evidence type="ECO:0000256" key="7">
    <source>
        <dbReference type="PIRSR" id="PIRSR000193-1"/>
    </source>
</evidence>
<evidence type="ECO:0000256" key="5">
    <source>
        <dbReference type="HAMAP-Rule" id="MF_01925"/>
    </source>
</evidence>
<evidence type="ECO:0000256" key="4">
    <source>
        <dbReference type="ARBA" id="ARBA00058118"/>
    </source>
</evidence>
<dbReference type="InterPro" id="IPR036291">
    <property type="entry name" value="NAD(P)-bd_dom_sf"/>
</dbReference>
<dbReference type="EMBL" id="JAKNHJ010000011">
    <property type="protein sequence ID" value="MCG4618138.1"/>
    <property type="molecule type" value="Genomic_DNA"/>
</dbReference>
<comment type="function">
    <text evidence="4 5">Catalyzes the reduction of 1-pyrroline-5-carboxylate (PCA) to L-proline.</text>
</comment>
<dbReference type="GO" id="GO:0005737">
    <property type="term" value="C:cytoplasm"/>
    <property type="evidence" value="ECO:0007669"/>
    <property type="project" value="UniProtKB-SubCell"/>
</dbReference>
<dbReference type="Pfam" id="PF14748">
    <property type="entry name" value="P5CR_dimer"/>
    <property type="match status" value="1"/>
</dbReference>
<dbReference type="Proteomes" id="UP001200537">
    <property type="component" value="Unassembled WGS sequence"/>
</dbReference>
<comment type="catalytic activity">
    <reaction evidence="5 8">
        <text>L-proline + NADP(+) = (S)-1-pyrroline-5-carboxylate + NADPH + 2 H(+)</text>
        <dbReference type="Rhea" id="RHEA:14109"/>
        <dbReference type="ChEBI" id="CHEBI:15378"/>
        <dbReference type="ChEBI" id="CHEBI:17388"/>
        <dbReference type="ChEBI" id="CHEBI:57783"/>
        <dbReference type="ChEBI" id="CHEBI:58349"/>
        <dbReference type="ChEBI" id="CHEBI:60039"/>
        <dbReference type="EC" id="1.5.1.2"/>
    </reaction>
</comment>
<comment type="similarity">
    <text evidence="1 5 8">Belongs to the pyrroline-5-carboxylate reductase family.</text>
</comment>
<evidence type="ECO:0000313" key="12">
    <source>
        <dbReference type="Proteomes" id="UP001200537"/>
    </source>
</evidence>
<accession>A0AAJ1BC43</accession>
<dbReference type="InterPro" id="IPR008927">
    <property type="entry name" value="6-PGluconate_DH-like_C_sf"/>
</dbReference>
<dbReference type="SUPFAM" id="SSF48179">
    <property type="entry name" value="6-phosphogluconate dehydrogenase C-terminal domain-like"/>
    <property type="match status" value="1"/>
</dbReference>
<comment type="catalytic activity">
    <reaction evidence="5">
        <text>L-proline + NAD(+) = (S)-1-pyrroline-5-carboxylate + NADH + 2 H(+)</text>
        <dbReference type="Rhea" id="RHEA:14105"/>
        <dbReference type="ChEBI" id="CHEBI:15378"/>
        <dbReference type="ChEBI" id="CHEBI:17388"/>
        <dbReference type="ChEBI" id="CHEBI:57540"/>
        <dbReference type="ChEBI" id="CHEBI:57945"/>
        <dbReference type="ChEBI" id="CHEBI:60039"/>
        <dbReference type="EC" id="1.5.1.2"/>
    </reaction>
</comment>
<reference evidence="11" key="1">
    <citation type="submission" date="2022-01" db="EMBL/GenBank/DDBJ databases">
        <title>Collection of gut derived symbiotic bacterial strains cultured from healthy donors.</title>
        <authorList>
            <person name="Lin H."/>
            <person name="Kohout C."/>
            <person name="Waligurski E."/>
            <person name="Pamer E.G."/>
        </authorList>
    </citation>
    <scope>NUCLEOTIDE SEQUENCE</scope>
    <source>
        <strain evidence="11">DFI.7.46</strain>
    </source>
</reference>
<sequence length="271" mass="28009">MAKLGVIGVGAMGGAIVRGLLSSGKMQAAEILAFNRTRERLRSLEEEFSLPIAPDAATVARQAKYLLLGVKPYMIAPLLDDLGDALAAKPVVISVAAGKPLAAIEAHLPAQTPLVRIMPNVNAQINQSMSGIAANQYVSDEALAEVRAMFDAIGKTALVPEDHFAAFAALAGCSPAWIYRFIDALAQAGVAHGFKKEEATRIVAQAVAGSAQNVLENLPQGLNPQALVDQVCSPAGTTVAGLLAMEDAGFSAAARTAVNAAVARDQELSAS</sequence>
<feature type="domain" description="Pyrroline-5-carboxylate reductase dimerisation" evidence="10">
    <location>
        <begin position="161"/>
        <end position="268"/>
    </location>
</feature>
<keyword evidence="5" id="KW-0963">Cytoplasm</keyword>